<dbReference type="GO" id="GO:0015937">
    <property type="term" value="P:coenzyme A biosynthetic process"/>
    <property type="evidence" value="ECO:0007669"/>
    <property type="project" value="UniProtKB-UniRule"/>
</dbReference>
<dbReference type="PANTHER" id="PTHR21342">
    <property type="entry name" value="PHOSPHOPANTETHEINE ADENYLYLTRANSFERASE"/>
    <property type="match status" value="1"/>
</dbReference>
<comment type="similarity">
    <text evidence="9">Belongs to the bacterial CoaD family.</text>
</comment>
<dbReference type="GO" id="GO:0005524">
    <property type="term" value="F:ATP binding"/>
    <property type="evidence" value="ECO:0007669"/>
    <property type="project" value="UniProtKB-KW"/>
</dbReference>
<feature type="site" description="Transition state stabilizer" evidence="9">
    <location>
        <position position="17"/>
    </location>
</feature>
<feature type="binding site" evidence="9">
    <location>
        <position position="41"/>
    </location>
    <ligand>
        <name>substrate</name>
    </ligand>
</feature>
<dbReference type="NCBIfam" id="TIGR00125">
    <property type="entry name" value="cyt_tran_rel"/>
    <property type="match status" value="1"/>
</dbReference>
<dbReference type="PRINTS" id="PR01020">
    <property type="entry name" value="LPSBIOSNTHSS"/>
</dbReference>
<proteinExistence type="inferred from homology"/>
<evidence type="ECO:0000313" key="12">
    <source>
        <dbReference type="Proteomes" id="UP000824071"/>
    </source>
</evidence>
<dbReference type="PANTHER" id="PTHR21342:SF1">
    <property type="entry name" value="PHOSPHOPANTETHEINE ADENYLYLTRANSFERASE"/>
    <property type="match status" value="1"/>
</dbReference>
<organism evidence="11 12">
    <name type="scientific">Candidatus Fimenecus excrementigallinarum</name>
    <dbReference type="NCBI Taxonomy" id="2840816"/>
    <lineage>
        <taxon>Bacteria</taxon>
        <taxon>Bacillati</taxon>
        <taxon>Bacillota</taxon>
        <taxon>Clostridia</taxon>
        <taxon>Candidatus Fimenecus</taxon>
    </lineage>
</organism>
<comment type="pathway">
    <text evidence="9">Cofactor biosynthesis; coenzyme A biosynthesis; CoA from (R)-pantothenate: step 4/5.</text>
</comment>
<protein>
    <recommendedName>
        <fullName evidence="9">Phosphopantetheine adenylyltransferase</fullName>
        <ecNumber evidence="9">2.7.7.3</ecNumber>
    </recommendedName>
    <alternativeName>
        <fullName evidence="9">Dephospho-CoA pyrophosphorylase</fullName>
    </alternativeName>
    <alternativeName>
        <fullName evidence="9">Pantetheine-phosphate adenylyltransferase</fullName>
        <shortName evidence="9">PPAT</shortName>
    </alternativeName>
</protein>
<evidence type="ECO:0000256" key="8">
    <source>
        <dbReference type="ARBA" id="ARBA00029346"/>
    </source>
</evidence>
<keyword evidence="3 9" id="KW-0548">Nucleotidyltransferase</keyword>
<dbReference type="InterPro" id="IPR001980">
    <property type="entry name" value="PPAT"/>
</dbReference>
<comment type="catalytic activity">
    <reaction evidence="8 9">
        <text>(R)-4'-phosphopantetheine + ATP + H(+) = 3'-dephospho-CoA + diphosphate</text>
        <dbReference type="Rhea" id="RHEA:19801"/>
        <dbReference type="ChEBI" id="CHEBI:15378"/>
        <dbReference type="ChEBI" id="CHEBI:30616"/>
        <dbReference type="ChEBI" id="CHEBI:33019"/>
        <dbReference type="ChEBI" id="CHEBI:57328"/>
        <dbReference type="ChEBI" id="CHEBI:61723"/>
        <dbReference type="EC" id="2.7.7.3"/>
    </reaction>
</comment>
<dbReference type="Proteomes" id="UP000824071">
    <property type="component" value="Unassembled WGS sequence"/>
</dbReference>
<evidence type="ECO:0000256" key="7">
    <source>
        <dbReference type="ARBA" id="ARBA00022993"/>
    </source>
</evidence>
<keyword evidence="5 9" id="KW-0067">ATP-binding</keyword>
<comment type="function">
    <text evidence="9">Reversibly transfers an adenylyl group from ATP to 4'-phosphopantetheine, yielding dephospho-CoA (dPCoA) and pyrophosphate.</text>
</comment>
<gene>
    <name evidence="9 11" type="primary">coaD</name>
    <name evidence="11" type="ORF">IAC53_00140</name>
</gene>
<dbReference type="CDD" id="cd02163">
    <property type="entry name" value="PPAT"/>
    <property type="match status" value="1"/>
</dbReference>
<keyword evidence="7 9" id="KW-0173">Coenzyme A biosynthesis</keyword>
<accession>A0A9D1IE66</accession>
<evidence type="ECO:0000256" key="5">
    <source>
        <dbReference type="ARBA" id="ARBA00022840"/>
    </source>
</evidence>
<dbReference type="EMBL" id="DVMW01000001">
    <property type="protein sequence ID" value="HIU35011.1"/>
    <property type="molecule type" value="Genomic_DNA"/>
</dbReference>
<evidence type="ECO:0000259" key="10">
    <source>
        <dbReference type="Pfam" id="PF01467"/>
    </source>
</evidence>
<dbReference type="InterPro" id="IPR004821">
    <property type="entry name" value="Cyt_trans-like"/>
</dbReference>
<evidence type="ECO:0000256" key="9">
    <source>
        <dbReference type="HAMAP-Rule" id="MF_00151"/>
    </source>
</evidence>
<evidence type="ECO:0000256" key="4">
    <source>
        <dbReference type="ARBA" id="ARBA00022741"/>
    </source>
</evidence>
<comment type="caution">
    <text evidence="11">The sequence shown here is derived from an EMBL/GenBank/DDBJ whole genome shotgun (WGS) entry which is preliminary data.</text>
</comment>
<feature type="binding site" evidence="9">
    <location>
        <position position="17"/>
    </location>
    <ligand>
        <name>ATP</name>
        <dbReference type="ChEBI" id="CHEBI:30616"/>
    </ligand>
</feature>
<dbReference type="GO" id="GO:0005737">
    <property type="term" value="C:cytoplasm"/>
    <property type="evidence" value="ECO:0007669"/>
    <property type="project" value="UniProtKB-SubCell"/>
</dbReference>
<comment type="cofactor">
    <cofactor evidence="9">
        <name>Mg(2+)</name>
        <dbReference type="ChEBI" id="CHEBI:18420"/>
    </cofactor>
</comment>
<dbReference type="SUPFAM" id="SSF52374">
    <property type="entry name" value="Nucleotidylyl transferase"/>
    <property type="match status" value="1"/>
</dbReference>
<dbReference type="NCBIfam" id="TIGR01510">
    <property type="entry name" value="coaD_prev_kdtB"/>
    <property type="match status" value="1"/>
</dbReference>
<dbReference type="Gene3D" id="3.40.50.620">
    <property type="entry name" value="HUPs"/>
    <property type="match status" value="1"/>
</dbReference>
<name>A0A9D1IE66_9FIRM</name>
<evidence type="ECO:0000256" key="2">
    <source>
        <dbReference type="ARBA" id="ARBA00022679"/>
    </source>
</evidence>
<reference evidence="11" key="1">
    <citation type="submission" date="2020-10" db="EMBL/GenBank/DDBJ databases">
        <authorList>
            <person name="Gilroy R."/>
        </authorList>
    </citation>
    <scope>NUCLEOTIDE SEQUENCE</scope>
    <source>
        <strain evidence="11">ChiGjej1B1-19959</strain>
    </source>
</reference>
<feature type="binding site" evidence="9">
    <location>
        <position position="75"/>
    </location>
    <ligand>
        <name>substrate</name>
    </ligand>
</feature>
<feature type="binding site" evidence="9">
    <location>
        <begin position="9"/>
        <end position="10"/>
    </location>
    <ligand>
        <name>ATP</name>
        <dbReference type="ChEBI" id="CHEBI:30616"/>
    </ligand>
</feature>
<evidence type="ECO:0000256" key="1">
    <source>
        <dbReference type="ARBA" id="ARBA00022490"/>
    </source>
</evidence>
<dbReference type="AlphaFoldDB" id="A0A9D1IE66"/>
<keyword evidence="2 9" id="KW-0808">Transferase</keyword>
<evidence type="ECO:0000256" key="6">
    <source>
        <dbReference type="ARBA" id="ARBA00022842"/>
    </source>
</evidence>
<feature type="binding site" evidence="9">
    <location>
        <position position="89"/>
    </location>
    <ligand>
        <name>substrate</name>
    </ligand>
</feature>
<feature type="binding site" evidence="9">
    <location>
        <begin position="90"/>
        <end position="92"/>
    </location>
    <ligand>
        <name>ATP</name>
        <dbReference type="ChEBI" id="CHEBI:30616"/>
    </ligand>
</feature>
<feature type="binding site" evidence="9">
    <location>
        <begin position="125"/>
        <end position="131"/>
    </location>
    <ligand>
        <name>ATP</name>
        <dbReference type="ChEBI" id="CHEBI:30616"/>
    </ligand>
</feature>
<evidence type="ECO:0000256" key="3">
    <source>
        <dbReference type="ARBA" id="ARBA00022695"/>
    </source>
</evidence>
<comment type="subcellular location">
    <subcellularLocation>
        <location evidence="9">Cytoplasm</location>
    </subcellularLocation>
</comment>
<dbReference type="EC" id="2.7.7.3" evidence="9"/>
<sequence>MKTVICPGSFDPVTVGHMDIIRRSAQMFDRVIVVVMRNYQKRSTHAFTADERVELLRRCTKDLPNVEVEAYEGLLAEYARQKGAVAVVKGLRAVSDFEYEFQQALTNKRLNNELDTVFVTTTAENMFLSSSVVKQVCELGGDISGFVPEEIRDDIIKRLRGRGDKK</sequence>
<dbReference type="Pfam" id="PF01467">
    <property type="entry name" value="CTP_transf_like"/>
    <property type="match status" value="1"/>
</dbReference>
<reference evidence="11" key="2">
    <citation type="journal article" date="2021" name="PeerJ">
        <title>Extensive microbial diversity within the chicken gut microbiome revealed by metagenomics and culture.</title>
        <authorList>
            <person name="Gilroy R."/>
            <person name="Ravi A."/>
            <person name="Getino M."/>
            <person name="Pursley I."/>
            <person name="Horton D.L."/>
            <person name="Alikhan N.F."/>
            <person name="Baker D."/>
            <person name="Gharbi K."/>
            <person name="Hall N."/>
            <person name="Watson M."/>
            <person name="Adriaenssens E.M."/>
            <person name="Foster-Nyarko E."/>
            <person name="Jarju S."/>
            <person name="Secka A."/>
            <person name="Antonio M."/>
            <person name="Oren A."/>
            <person name="Chaudhuri R.R."/>
            <person name="La Ragione R."/>
            <person name="Hildebrand F."/>
            <person name="Pallen M.J."/>
        </authorList>
    </citation>
    <scope>NUCLEOTIDE SEQUENCE</scope>
    <source>
        <strain evidence="11">ChiGjej1B1-19959</strain>
    </source>
</reference>
<dbReference type="HAMAP" id="MF_00151">
    <property type="entry name" value="PPAT_bact"/>
    <property type="match status" value="1"/>
</dbReference>
<feature type="domain" description="Cytidyltransferase-like" evidence="10">
    <location>
        <begin position="5"/>
        <end position="135"/>
    </location>
</feature>
<evidence type="ECO:0000313" key="11">
    <source>
        <dbReference type="EMBL" id="HIU35011.1"/>
    </source>
</evidence>
<feature type="binding site" evidence="9">
    <location>
        <position position="9"/>
    </location>
    <ligand>
        <name>substrate</name>
    </ligand>
</feature>
<keyword evidence="4 9" id="KW-0547">Nucleotide-binding</keyword>
<dbReference type="GO" id="GO:0004595">
    <property type="term" value="F:pantetheine-phosphate adenylyltransferase activity"/>
    <property type="evidence" value="ECO:0007669"/>
    <property type="project" value="UniProtKB-UniRule"/>
</dbReference>
<feature type="binding site" evidence="9">
    <location>
        <position position="100"/>
    </location>
    <ligand>
        <name>ATP</name>
        <dbReference type="ChEBI" id="CHEBI:30616"/>
    </ligand>
</feature>
<keyword evidence="1 9" id="KW-0963">Cytoplasm</keyword>
<keyword evidence="6 9" id="KW-0460">Magnesium</keyword>
<comment type="subunit">
    <text evidence="9">Homohexamer.</text>
</comment>
<dbReference type="InterPro" id="IPR014729">
    <property type="entry name" value="Rossmann-like_a/b/a_fold"/>
</dbReference>